<dbReference type="PANTHER" id="PTHR16779">
    <property type="entry name" value="BETA-1,4-MANNOSYLTRANSFERASE EGH"/>
    <property type="match status" value="1"/>
</dbReference>
<dbReference type="HOGENOM" id="CLU_403996_0_0_1"/>
<keyword evidence="2" id="KW-0812">Transmembrane</keyword>
<dbReference type="PANTHER" id="PTHR16779:SF1">
    <property type="entry name" value="BETA-1,4-MANNOSYLTRANSFERASE EGH"/>
    <property type="match status" value="1"/>
</dbReference>
<keyword evidence="2" id="KW-0472">Membrane</keyword>
<keyword evidence="4" id="KW-0808">Transferase</keyword>
<feature type="transmembrane region" description="Helical" evidence="2">
    <location>
        <begin position="582"/>
        <end position="605"/>
    </location>
</feature>
<feature type="region of interest" description="Disordered" evidence="1">
    <location>
        <begin position="662"/>
        <end position="681"/>
    </location>
</feature>
<evidence type="ECO:0000313" key="4">
    <source>
        <dbReference type="EMBL" id="EKC18129.1"/>
    </source>
</evidence>
<dbReference type="SUPFAM" id="SSF53448">
    <property type="entry name" value="Nucleotide-diphospho-sugar transferases"/>
    <property type="match status" value="1"/>
</dbReference>
<name>K1PGY8_MAGGI</name>
<evidence type="ECO:0000256" key="1">
    <source>
        <dbReference type="SAM" id="MobiDB-lite"/>
    </source>
</evidence>
<accession>K1PGY8</accession>
<dbReference type="GO" id="GO:0005737">
    <property type="term" value="C:cytoplasm"/>
    <property type="evidence" value="ECO:0007669"/>
    <property type="project" value="TreeGrafter"/>
</dbReference>
<sequence length="681" mass="78347">MTAEILMKNIYTFANILSQAGSDIVAKWNHTSLNNAFNWADYCIKVFQQIENKPYRGEIEKHMASMTLHLHPPSCLKLRVEDLGKARVILERTLLQNPFLPEKLSRTIIEQKQKTKGNNLEPAECQEIVTEVTRVSMLMKTLQTDEDLYRQTQLISEATALLSTDIILKMLCVLPSDTTYTDGQLQDLHNIIVRWLSEPQNSRFLVTSCKVLIQEACRYHSDLCQSYLEHIVSWAERLEPSYNEDDTNFYSWSRFLVTSSKVLIQEACRYHTDLCQSYLDHIVGWAERLEPSYNEDDTNFYSWRVVTKGTCPDLVKRNVERNINICNGLGLSNFIFEIVTDRFIGLPRCPSVREIVVPFNYRTEKKTLFKARALQYCLDDSVNDLKDEDWIVHLDEETILTRGSVIGILNFIAKGTSSFGQGVITYANEEIVCWITTIFDLSRVGNDYGILRFCLKHFRKPLFSWKGSYVVSNVGAERNVSFDFGIHGSIAEDCFFGLMAWKKGYLFDFIEGEMWERSPFSLTDYVKQRRRWVQGITLTFFSKDIPFKQKVGISFSLLSWITMPLTASNSVLAFLYPLPMPIVFHFLCAFMGGVMMFLFVIGALKSFNYKRTGLCKFLLICTASVLLLPCFVITETCAVVYAFLTFSTIEFHTIKKESRPSDGNFMHGQHTNHGQHTICNV</sequence>
<dbReference type="InterPro" id="IPR029044">
    <property type="entry name" value="Nucleotide-diphossugar_trans"/>
</dbReference>
<reference evidence="4" key="1">
    <citation type="journal article" date="2012" name="Nature">
        <title>The oyster genome reveals stress adaptation and complexity of shell formation.</title>
        <authorList>
            <person name="Zhang G."/>
            <person name="Fang X."/>
            <person name="Guo X."/>
            <person name="Li L."/>
            <person name="Luo R."/>
            <person name="Xu F."/>
            <person name="Yang P."/>
            <person name="Zhang L."/>
            <person name="Wang X."/>
            <person name="Qi H."/>
            <person name="Xiong Z."/>
            <person name="Que H."/>
            <person name="Xie Y."/>
            <person name="Holland P.W."/>
            <person name="Paps J."/>
            <person name="Zhu Y."/>
            <person name="Wu F."/>
            <person name="Chen Y."/>
            <person name="Wang J."/>
            <person name="Peng C."/>
            <person name="Meng J."/>
            <person name="Yang L."/>
            <person name="Liu J."/>
            <person name="Wen B."/>
            <person name="Zhang N."/>
            <person name="Huang Z."/>
            <person name="Zhu Q."/>
            <person name="Feng Y."/>
            <person name="Mount A."/>
            <person name="Hedgecock D."/>
            <person name="Xu Z."/>
            <person name="Liu Y."/>
            <person name="Domazet-Loso T."/>
            <person name="Du Y."/>
            <person name="Sun X."/>
            <person name="Zhang S."/>
            <person name="Liu B."/>
            <person name="Cheng P."/>
            <person name="Jiang X."/>
            <person name="Li J."/>
            <person name="Fan D."/>
            <person name="Wang W."/>
            <person name="Fu W."/>
            <person name="Wang T."/>
            <person name="Wang B."/>
            <person name="Zhang J."/>
            <person name="Peng Z."/>
            <person name="Li Y."/>
            <person name="Li N."/>
            <person name="Wang J."/>
            <person name="Chen M."/>
            <person name="He Y."/>
            <person name="Tan F."/>
            <person name="Song X."/>
            <person name="Zheng Q."/>
            <person name="Huang R."/>
            <person name="Yang H."/>
            <person name="Du X."/>
            <person name="Chen L."/>
            <person name="Yang M."/>
            <person name="Gaffney P.M."/>
            <person name="Wang S."/>
            <person name="Luo L."/>
            <person name="She Z."/>
            <person name="Ming Y."/>
            <person name="Huang W."/>
            <person name="Zhang S."/>
            <person name="Huang B."/>
            <person name="Zhang Y."/>
            <person name="Qu T."/>
            <person name="Ni P."/>
            <person name="Miao G."/>
            <person name="Wang J."/>
            <person name="Wang Q."/>
            <person name="Steinberg C.E."/>
            <person name="Wang H."/>
            <person name="Li N."/>
            <person name="Qian L."/>
            <person name="Zhang G."/>
            <person name="Li Y."/>
            <person name="Yang H."/>
            <person name="Liu X."/>
            <person name="Wang J."/>
            <person name="Yin Y."/>
            <person name="Wang J."/>
        </authorList>
    </citation>
    <scope>NUCLEOTIDE SEQUENCE [LARGE SCALE GENOMIC DNA]</scope>
    <source>
        <strain evidence="4">05x7-T-G4-1.051#20</strain>
    </source>
</reference>
<dbReference type="InterPro" id="IPR038505">
    <property type="entry name" value="FANCF_C_sf"/>
</dbReference>
<gene>
    <name evidence="4" type="ORF">CGI_10015020</name>
</gene>
<dbReference type="AlphaFoldDB" id="K1PGY8"/>
<proteinExistence type="predicted"/>
<dbReference type="Pfam" id="PF11107">
    <property type="entry name" value="FANCF"/>
    <property type="match status" value="1"/>
</dbReference>
<dbReference type="EMBL" id="JH817110">
    <property type="protein sequence ID" value="EKC18129.1"/>
    <property type="molecule type" value="Genomic_DNA"/>
</dbReference>
<evidence type="ECO:0000259" key="3">
    <source>
        <dbReference type="Pfam" id="PF13632"/>
    </source>
</evidence>
<dbReference type="InterPro" id="IPR027389">
    <property type="entry name" value="B_mannosylTrfase_Bre-3/Egh"/>
</dbReference>
<organism evidence="4">
    <name type="scientific">Magallana gigas</name>
    <name type="common">Pacific oyster</name>
    <name type="synonym">Crassostrea gigas</name>
    <dbReference type="NCBI Taxonomy" id="29159"/>
    <lineage>
        <taxon>Eukaryota</taxon>
        <taxon>Metazoa</taxon>
        <taxon>Spiralia</taxon>
        <taxon>Lophotrochozoa</taxon>
        <taxon>Mollusca</taxon>
        <taxon>Bivalvia</taxon>
        <taxon>Autobranchia</taxon>
        <taxon>Pteriomorphia</taxon>
        <taxon>Ostreida</taxon>
        <taxon>Ostreoidea</taxon>
        <taxon>Ostreidae</taxon>
        <taxon>Magallana</taxon>
    </lineage>
</organism>
<dbReference type="InParanoid" id="K1PGY8"/>
<dbReference type="GO" id="GO:0043240">
    <property type="term" value="C:Fanconi anaemia nuclear complex"/>
    <property type="evidence" value="ECO:0007669"/>
    <property type="project" value="InterPro"/>
</dbReference>
<dbReference type="InterPro" id="IPR001173">
    <property type="entry name" value="Glyco_trans_2-like"/>
</dbReference>
<feature type="compositionally biased region" description="Polar residues" evidence="1">
    <location>
        <begin position="669"/>
        <end position="681"/>
    </location>
</feature>
<dbReference type="Gene3D" id="1.25.40.490">
    <property type="match status" value="1"/>
</dbReference>
<feature type="transmembrane region" description="Helical" evidence="2">
    <location>
        <begin position="617"/>
        <end position="644"/>
    </location>
</feature>
<dbReference type="FunCoup" id="K1PGY8">
    <property type="interactions" value="235"/>
</dbReference>
<dbReference type="InterPro" id="IPR035428">
    <property type="entry name" value="FANCF"/>
</dbReference>
<keyword evidence="2" id="KW-1133">Transmembrane helix</keyword>
<feature type="domain" description="Glycosyltransferase 2-like" evidence="3">
    <location>
        <begin position="390"/>
        <end position="599"/>
    </location>
</feature>
<dbReference type="Pfam" id="PF13632">
    <property type="entry name" value="Glyco_trans_2_3"/>
    <property type="match status" value="1"/>
</dbReference>
<evidence type="ECO:0000256" key="2">
    <source>
        <dbReference type="SAM" id="Phobius"/>
    </source>
</evidence>
<dbReference type="GO" id="GO:0036297">
    <property type="term" value="P:interstrand cross-link repair"/>
    <property type="evidence" value="ECO:0007669"/>
    <property type="project" value="InterPro"/>
</dbReference>
<protein>
    <submittedName>
        <fullName evidence="4">Beta-1,4-mannosyltransferase egh</fullName>
    </submittedName>
</protein>
<keyword evidence="4" id="KW-0328">Glycosyltransferase</keyword>
<dbReference type="GO" id="GO:0019187">
    <property type="term" value="F:beta-1,4-mannosyltransferase activity"/>
    <property type="evidence" value="ECO:0007669"/>
    <property type="project" value="InterPro"/>
</dbReference>